<gene>
    <name evidence="1" type="ORF">GLP33_17050</name>
</gene>
<organism evidence="1 2">
    <name type="scientific">Photobacterium phosphoreum</name>
    <dbReference type="NCBI Taxonomy" id="659"/>
    <lineage>
        <taxon>Bacteria</taxon>
        <taxon>Pseudomonadati</taxon>
        <taxon>Pseudomonadota</taxon>
        <taxon>Gammaproteobacteria</taxon>
        <taxon>Vibrionales</taxon>
        <taxon>Vibrionaceae</taxon>
        <taxon>Photobacterium</taxon>
    </lineage>
</organism>
<evidence type="ECO:0000313" key="1">
    <source>
        <dbReference type="EMBL" id="MCF2303441.1"/>
    </source>
</evidence>
<proteinExistence type="predicted"/>
<dbReference type="Proteomes" id="UP000813876">
    <property type="component" value="Unassembled WGS sequence"/>
</dbReference>
<comment type="caution">
    <text evidence="1">The sequence shown here is derived from an EMBL/GenBank/DDBJ whole genome shotgun (WGS) entry which is preliminary data.</text>
</comment>
<dbReference type="EMBL" id="WMCP01000026">
    <property type="protein sequence ID" value="MCF2303441.1"/>
    <property type="molecule type" value="Genomic_DNA"/>
</dbReference>
<protein>
    <submittedName>
        <fullName evidence="1">Uncharacterized protein</fullName>
    </submittedName>
</protein>
<dbReference type="RefSeq" id="WP_232581594.1">
    <property type="nucleotide sequence ID" value="NZ_WMCP01000026.1"/>
</dbReference>
<sequence>MTRSDIEIKLKPFTESITDSSISTLSAIRLHLPLLIDMRNIGVSVPLIIEISGCSYSVSTFYSKFSQLRKNSNINISKQVDRIGNQTVNQDDNILVKSKTPSIENTSNANVLNIVPDIEEWKLAFSRTISVKIPDNLIKKLAVGFSDININLDNWDVYANTYGIKDKKRLLYVFSSRRLHTLKGN</sequence>
<name>A0AAW4ZZG5_PHOPO</name>
<reference evidence="1" key="1">
    <citation type="submission" date="2019-11" db="EMBL/GenBank/DDBJ databases">
        <title>Comparative genomics of photobacteria reveal adaptation to distinct habitats.</title>
        <authorList>
            <person name="Fuertes-Perez S."/>
            <person name="Hilgarth M."/>
            <person name="Vogel R.F."/>
        </authorList>
    </citation>
    <scope>NUCLEOTIDE SEQUENCE</scope>
    <source>
        <strain evidence="1">TMW2.2145</strain>
    </source>
</reference>
<dbReference type="AlphaFoldDB" id="A0AAW4ZZG5"/>
<evidence type="ECO:0000313" key="2">
    <source>
        <dbReference type="Proteomes" id="UP000813876"/>
    </source>
</evidence>
<accession>A0AAW4ZZG5</accession>